<gene>
    <name evidence="1" type="ORF">L1987_45426</name>
</gene>
<reference evidence="1 2" key="2">
    <citation type="journal article" date="2022" name="Mol. Ecol. Resour.">
        <title>The genomes of chicory, endive, great burdock and yacon provide insights into Asteraceae paleo-polyploidization history and plant inulin production.</title>
        <authorList>
            <person name="Fan W."/>
            <person name="Wang S."/>
            <person name="Wang H."/>
            <person name="Wang A."/>
            <person name="Jiang F."/>
            <person name="Liu H."/>
            <person name="Zhao H."/>
            <person name="Xu D."/>
            <person name="Zhang Y."/>
        </authorList>
    </citation>
    <scope>NUCLEOTIDE SEQUENCE [LARGE SCALE GENOMIC DNA]</scope>
    <source>
        <strain evidence="2">cv. Yunnan</strain>
        <tissue evidence="1">Leaves</tissue>
    </source>
</reference>
<protein>
    <submittedName>
        <fullName evidence="1">Uncharacterized protein</fullName>
    </submittedName>
</protein>
<dbReference type="Proteomes" id="UP001056120">
    <property type="component" value="Linkage Group LG15"/>
</dbReference>
<keyword evidence="2" id="KW-1185">Reference proteome</keyword>
<name>A0ACB9FYM7_9ASTR</name>
<sequence>MRKNTESPIASVWISSWIHGMVPVVFIVTGKQVTSQPGDKNNTQLRKYCRLYTSLNGESYLSNLNTTFASLRRQLSSPQAYYAFTQTTNNGVFVYAFALCREYLSTSQCLACFDSAVNETKSCGFADGGNVIYDDCSIRPSIMLLTLTSHSLPLALSALGATILPRELSLHVSSRIHCLLKGRWLNKPY</sequence>
<accession>A0ACB9FYM7</accession>
<proteinExistence type="predicted"/>
<reference evidence="2" key="1">
    <citation type="journal article" date="2022" name="Mol. Ecol. Resour.">
        <title>The genomes of chicory, endive, great burdock and yacon provide insights into Asteraceae palaeo-polyploidization history and plant inulin production.</title>
        <authorList>
            <person name="Fan W."/>
            <person name="Wang S."/>
            <person name="Wang H."/>
            <person name="Wang A."/>
            <person name="Jiang F."/>
            <person name="Liu H."/>
            <person name="Zhao H."/>
            <person name="Xu D."/>
            <person name="Zhang Y."/>
        </authorList>
    </citation>
    <scope>NUCLEOTIDE SEQUENCE [LARGE SCALE GENOMIC DNA]</scope>
    <source>
        <strain evidence="2">cv. Yunnan</strain>
    </source>
</reference>
<organism evidence="1 2">
    <name type="scientific">Smallanthus sonchifolius</name>
    <dbReference type="NCBI Taxonomy" id="185202"/>
    <lineage>
        <taxon>Eukaryota</taxon>
        <taxon>Viridiplantae</taxon>
        <taxon>Streptophyta</taxon>
        <taxon>Embryophyta</taxon>
        <taxon>Tracheophyta</taxon>
        <taxon>Spermatophyta</taxon>
        <taxon>Magnoliopsida</taxon>
        <taxon>eudicotyledons</taxon>
        <taxon>Gunneridae</taxon>
        <taxon>Pentapetalae</taxon>
        <taxon>asterids</taxon>
        <taxon>campanulids</taxon>
        <taxon>Asterales</taxon>
        <taxon>Asteraceae</taxon>
        <taxon>Asteroideae</taxon>
        <taxon>Heliantheae alliance</taxon>
        <taxon>Millerieae</taxon>
        <taxon>Smallanthus</taxon>
    </lineage>
</organism>
<evidence type="ECO:0000313" key="2">
    <source>
        <dbReference type="Proteomes" id="UP001056120"/>
    </source>
</evidence>
<evidence type="ECO:0000313" key="1">
    <source>
        <dbReference type="EMBL" id="KAI3775677.1"/>
    </source>
</evidence>
<comment type="caution">
    <text evidence="1">The sequence shown here is derived from an EMBL/GenBank/DDBJ whole genome shotgun (WGS) entry which is preliminary data.</text>
</comment>
<dbReference type="EMBL" id="CM042032">
    <property type="protein sequence ID" value="KAI3775677.1"/>
    <property type="molecule type" value="Genomic_DNA"/>
</dbReference>